<evidence type="ECO:0000313" key="3">
    <source>
        <dbReference type="EMBL" id="TDU43349.1"/>
    </source>
</evidence>
<dbReference type="Gene3D" id="2.40.128.270">
    <property type="match status" value="1"/>
</dbReference>
<proteinExistence type="predicted"/>
<dbReference type="RefSeq" id="WP_133756816.1">
    <property type="nucleotide sequence ID" value="NZ_SOBW01000007.1"/>
</dbReference>
<dbReference type="AlphaFoldDB" id="A0A4R7Q8V1"/>
<dbReference type="PROSITE" id="PS51257">
    <property type="entry name" value="PROKAR_LIPOPROTEIN"/>
    <property type="match status" value="1"/>
</dbReference>
<evidence type="ECO:0000313" key="4">
    <source>
        <dbReference type="Proteomes" id="UP000294689"/>
    </source>
</evidence>
<gene>
    <name evidence="3" type="ORF">BXY82_0760</name>
</gene>
<dbReference type="OrthoDB" id="880459at2"/>
<feature type="domain" description="DUF4377" evidence="2">
    <location>
        <begin position="31"/>
        <end position="88"/>
    </location>
</feature>
<protein>
    <submittedName>
        <fullName evidence="3">Heat shock protein HslJ</fullName>
    </submittedName>
</protein>
<evidence type="ECO:0000259" key="2">
    <source>
        <dbReference type="Pfam" id="PF14302"/>
    </source>
</evidence>
<reference evidence="3 4" key="1">
    <citation type="submission" date="2019-03" db="EMBL/GenBank/DDBJ databases">
        <title>Genomic Encyclopedia of Archaeal and Bacterial Type Strains, Phase II (KMG-II): from individual species to whole genera.</title>
        <authorList>
            <person name="Goeker M."/>
        </authorList>
    </citation>
    <scope>NUCLEOTIDE SEQUENCE [LARGE SCALE GENOMIC DNA]</scope>
    <source>
        <strain evidence="3 4">DSM 28135</strain>
    </source>
</reference>
<dbReference type="Pfam" id="PF03724">
    <property type="entry name" value="META"/>
    <property type="match status" value="1"/>
</dbReference>
<keyword evidence="4" id="KW-1185">Reference proteome</keyword>
<dbReference type="InterPro" id="IPR025485">
    <property type="entry name" value="DUF4377"/>
</dbReference>
<dbReference type="EMBL" id="SOBW01000007">
    <property type="protein sequence ID" value="TDU43349.1"/>
    <property type="molecule type" value="Genomic_DNA"/>
</dbReference>
<keyword evidence="3" id="KW-0346">Stress response</keyword>
<comment type="caution">
    <text evidence="3">The sequence shown here is derived from an EMBL/GenBank/DDBJ whole genome shotgun (WGS) entry which is preliminary data.</text>
</comment>
<dbReference type="Pfam" id="PF14302">
    <property type="entry name" value="DUF4377"/>
    <property type="match status" value="1"/>
</dbReference>
<sequence length="212" mass="24419">MKVRIALLTLLLSGFWFISCQFRSSDQIIFINNSLKACDDYPAQQCLQIKLNEAAEWTDYSGSIEAFEFEEGYYYKLKVSKETTEHTSLPSYKLVAILEQSKTPLTLDEGFWLVVSILDYTGFARNPVFRISNNTFIGNTSCNKFSGTIKFDADNFKARALTTTKMTCPTLAVEDLFLDTLQRVDHYKISGDSLWLMDRQHKKLMSCIYFHE</sequence>
<dbReference type="PANTHER" id="PTHR35535">
    <property type="entry name" value="HEAT SHOCK PROTEIN HSLJ"/>
    <property type="match status" value="1"/>
</dbReference>
<dbReference type="InterPro" id="IPR005184">
    <property type="entry name" value="DUF306_Meta_HslJ"/>
</dbReference>
<name>A0A4R7Q8V1_9FLAO</name>
<accession>A0A4R7Q8V1</accession>
<dbReference type="PANTHER" id="PTHR35535:SF2">
    <property type="entry name" value="DUF306 DOMAIN-CONTAINING PROTEIN"/>
    <property type="match status" value="1"/>
</dbReference>
<dbReference type="InterPro" id="IPR038670">
    <property type="entry name" value="HslJ-like_sf"/>
</dbReference>
<dbReference type="InterPro" id="IPR053147">
    <property type="entry name" value="Hsp_HslJ-like"/>
</dbReference>
<organism evidence="3 4">
    <name type="scientific">Gelidibacter sediminis</name>
    <dbReference type="NCBI Taxonomy" id="1608710"/>
    <lineage>
        <taxon>Bacteria</taxon>
        <taxon>Pseudomonadati</taxon>
        <taxon>Bacteroidota</taxon>
        <taxon>Flavobacteriia</taxon>
        <taxon>Flavobacteriales</taxon>
        <taxon>Flavobacteriaceae</taxon>
        <taxon>Gelidibacter</taxon>
    </lineage>
</organism>
<evidence type="ECO:0000259" key="1">
    <source>
        <dbReference type="Pfam" id="PF03724"/>
    </source>
</evidence>
<feature type="domain" description="DUF306" evidence="1">
    <location>
        <begin position="107"/>
        <end position="206"/>
    </location>
</feature>
<dbReference type="Proteomes" id="UP000294689">
    <property type="component" value="Unassembled WGS sequence"/>
</dbReference>